<gene>
    <name evidence="1" type="ORF">ACRB68_23890</name>
</gene>
<dbReference type="AlphaFoldDB" id="A0A7K0BTG9"/>
<sequence length="40" mass="4446">MARNHRRFDQDFREGAVQPVAQDLGIHLTHCASTADRPGA</sequence>
<proteinExistence type="predicted"/>
<accession>A0A7K0BTG9</accession>
<reference evidence="1 2" key="1">
    <citation type="submission" date="2019-10" db="EMBL/GenBank/DDBJ databases">
        <title>Actinomadura rubteroloni sp. nov. and Actinomadura macrotermitis sp. nov., isolated from the gut of fungus growing-termite Macrotermes natalensis.</title>
        <authorList>
            <person name="Benndorf R."/>
            <person name="Martin K."/>
            <person name="Kuefner M."/>
            <person name="De Beer W."/>
            <person name="Kaster A.-K."/>
            <person name="Vollmers J."/>
            <person name="Poulsen M."/>
            <person name="Beemelmanns C."/>
        </authorList>
    </citation>
    <scope>NUCLEOTIDE SEQUENCE [LARGE SCALE GENOMIC DNA]</scope>
    <source>
        <strain evidence="1 2">RB68</strain>
    </source>
</reference>
<evidence type="ECO:0000313" key="1">
    <source>
        <dbReference type="EMBL" id="MQY04336.1"/>
    </source>
</evidence>
<organism evidence="1 2">
    <name type="scientific">Actinomadura macrotermitis</name>
    <dbReference type="NCBI Taxonomy" id="2585200"/>
    <lineage>
        <taxon>Bacteria</taxon>
        <taxon>Bacillati</taxon>
        <taxon>Actinomycetota</taxon>
        <taxon>Actinomycetes</taxon>
        <taxon>Streptosporangiales</taxon>
        <taxon>Thermomonosporaceae</taxon>
        <taxon>Actinomadura</taxon>
    </lineage>
</organism>
<comment type="caution">
    <text evidence="1">The sequence shown here is derived from an EMBL/GenBank/DDBJ whole genome shotgun (WGS) entry which is preliminary data.</text>
</comment>
<dbReference type="EMBL" id="WEGH01000002">
    <property type="protein sequence ID" value="MQY04336.1"/>
    <property type="molecule type" value="Genomic_DNA"/>
</dbReference>
<dbReference type="Proteomes" id="UP000487268">
    <property type="component" value="Unassembled WGS sequence"/>
</dbReference>
<name>A0A7K0BTG9_9ACTN</name>
<evidence type="ECO:0000313" key="2">
    <source>
        <dbReference type="Proteomes" id="UP000487268"/>
    </source>
</evidence>
<keyword evidence="2" id="KW-1185">Reference proteome</keyword>
<protein>
    <submittedName>
        <fullName evidence="1">Uncharacterized protein</fullName>
    </submittedName>
</protein>
<dbReference type="RefSeq" id="WP_268890363.1">
    <property type="nucleotide sequence ID" value="NZ_WEGH01000002.1"/>
</dbReference>